<dbReference type="InterPro" id="IPR046259">
    <property type="entry name" value="DUF6292"/>
</dbReference>
<organism evidence="2 3">
    <name type="scientific">Amycolatopsis carbonis</name>
    <dbReference type="NCBI Taxonomy" id="715471"/>
    <lineage>
        <taxon>Bacteria</taxon>
        <taxon>Bacillati</taxon>
        <taxon>Actinomycetota</taxon>
        <taxon>Actinomycetes</taxon>
        <taxon>Pseudonocardiales</taxon>
        <taxon>Pseudonocardiaceae</taxon>
        <taxon>Amycolatopsis</taxon>
    </lineage>
</organism>
<name>A0A9Y2IN44_9PSEU</name>
<keyword evidence="3" id="KW-1185">Reference proteome</keyword>
<evidence type="ECO:0000313" key="2">
    <source>
        <dbReference type="EMBL" id="WIX83167.1"/>
    </source>
</evidence>
<protein>
    <submittedName>
        <fullName evidence="2">DUF6292 family protein</fullName>
    </submittedName>
</protein>
<evidence type="ECO:0000259" key="1">
    <source>
        <dbReference type="Pfam" id="PF19809"/>
    </source>
</evidence>
<accession>A0A9Y2IN44</accession>
<proteinExistence type="predicted"/>
<dbReference type="Proteomes" id="UP001236014">
    <property type="component" value="Chromosome"/>
</dbReference>
<feature type="domain" description="DUF6292" evidence="1">
    <location>
        <begin position="9"/>
        <end position="93"/>
    </location>
</feature>
<dbReference type="Pfam" id="PF19809">
    <property type="entry name" value="DUF6292"/>
    <property type="match status" value="1"/>
</dbReference>
<dbReference type="AlphaFoldDB" id="A0A9Y2IN44"/>
<sequence length="133" mass="14505">MLRRALVGYVRAVAEAVDVSVEGTSCEVADTVTAYVALSRRSPRYPGRDLMLLWNSRQGWTLSVETRPAEPPLVVARLGGDVVPEPALVGRFVVEVVSAPDNGAWTTPPSRAADRGELAARLERRVRPVVRRS</sequence>
<dbReference type="KEGG" id="acab:QRX50_21610"/>
<evidence type="ECO:0000313" key="3">
    <source>
        <dbReference type="Proteomes" id="UP001236014"/>
    </source>
</evidence>
<dbReference type="EMBL" id="CP127294">
    <property type="protein sequence ID" value="WIX83167.1"/>
    <property type="molecule type" value="Genomic_DNA"/>
</dbReference>
<reference evidence="2 3" key="1">
    <citation type="submission" date="2023-06" db="EMBL/GenBank/DDBJ databases">
        <authorList>
            <person name="Oyuntsetseg B."/>
            <person name="Kim S.B."/>
        </authorList>
    </citation>
    <scope>NUCLEOTIDE SEQUENCE [LARGE SCALE GENOMIC DNA]</scope>
    <source>
        <strain evidence="2 3">2-15</strain>
    </source>
</reference>
<gene>
    <name evidence="2" type="ORF">QRX50_21610</name>
</gene>
<dbReference type="RefSeq" id="WP_285973724.1">
    <property type="nucleotide sequence ID" value="NZ_CP127294.1"/>
</dbReference>